<dbReference type="Proteomes" id="UP001431209">
    <property type="component" value="Unassembled WGS sequence"/>
</dbReference>
<reference evidence="1 2" key="1">
    <citation type="submission" date="2024-03" db="EMBL/GenBank/DDBJ databases">
        <title>The Acrasis kona genome and developmental transcriptomes reveal deep origins of eukaryotic multicellular pathways.</title>
        <authorList>
            <person name="Sheikh S."/>
            <person name="Fu C.-J."/>
            <person name="Brown M.W."/>
            <person name="Baldauf S.L."/>
        </authorList>
    </citation>
    <scope>NUCLEOTIDE SEQUENCE [LARGE SCALE GENOMIC DNA]</scope>
    <source>
        <strain evidence="1 2">ATCC MYA-3509</strain>
    </source>
</reference>
<sequence length="229" mass="25985">MGNTSSAHICHLLNNTPYNITLYDYTVHKGSLRFVNQNVISFDVGMPLPIFELEEDEEEDNYNESLKSSWFCGSFRFTMEPATGEGNSYGFEVFCQPHKKDASKSIFKLIPRYENESSMDFPFIFVEPEFIDDVCVVQIMGIVDVTAGPAPIDPSLHERPKAENDDYVTTAAMERDVEAVQQIKKTFNIKPLPSILRSATSPRRCVDSFDLSDPSIKHRADKIIELTQK</sequence>
<evidence type="ECO:0000313" key="1">
    <source>
        <dbReference type="EMBL" id="KAL0482151.1"/>
    </source>
</evidence>
<keyword evidence="2" id="KW-1185">Reference proteome</keyword>
<name>A0AAW2YZW3_9EUKA</name>
<organism evidence="1 2">
    <name type="scientific">Acrasis kona</name>
    <dbReference type="NCBI Taxonomy" id="1008807"/>
    <lineage>
        <taxon>Eukaryota</taxon>
        <taxon>Discoba</taxon>
        <taxon>Heterolobosea</taxon>
        <taxon>Tetramitia</taxon>
        <taxon>Eutetramitia</taxon>
        <taxon>Acrasidae</taxon>
        <taxon>Acrasis</taxon>
    </lineage>
</organism>
<dbReference type="EMBL" id="JAOPGA020000821">
    <property type="protein sequence ID" value="KAL0482151.1"/>
    <property type="molecule type" value="Genomic_DNA"/>
</dbReference>
<dbReference type="AlphaFoldDB" id="A0AAW2YZW3"/>
<protein>
    <submittedName>
        <fullName evidence="1">Uncharacterized protein</fullName>
    </submittedName>
</protein>
<accession>A0AAW2YZW3</accession>
<comment type="caution">
    <text evidence="1">The sequence shown here is derived from an EMBL/GenBank/DDBJ whole genome shotgun (WGS) entry which is preliminary data.</text>
</comment>
<proteinExistence type="predicted"/>
<gene>
    <name evidence="1" type="ORF">AKO1_013375</name>
</gene>
<evidence type="ECO:0000313" key="2">
    <source>
        <dbReference type="Proteomes" id="UP001431209"/>
    </source>
</evidence>